<dbReference type="Gene3D" id="3.40.50.300">
    <property type="entry name" value="P-loop containing nucleotide triphosphate hydrolases"/>
    <property type="match status" value="2"/>
</dbReference>
<feature type="compositionally biased region" description="Low complexity" evidence="12">
    <location>
        <begin position="119"/>
        <end position="133"/>
    </location>
</feature>
<dbReference type="GO" id="GO:0008270">
    <property type="term" value="F:zinc ion binding"/>
    <property type="evidence" value="ECO:0007669"/>
    <property type="project" value="InterPro"/>
</dbReference>
<sequence>MATPEPASSQGRLYSPKSMQEKKSAGLQFLKFLETNNLKAKIGTTDDLRKVYMEDYKKSCQERLRDDVMDFIGFDSFQGMLFSLKRSRWVSVDKNSVTFHSWDDRPANRPRHRTRKNKSSPTKSSPDKSPGSPHKSKSFASVAVDQHFAFRQNSIVKMSILGSNDDEENLPQGVVKFPQNGHFSCKICKVICTTEHNMRSHIEGKQHRTQKLLYNLKINRPILVADKEGVTITATGCDMEDGSMKFDIFENKPKVIWIQINNDEGNDVVIFKHCEMLRKIRVIQLTDHGKVTDGYKTVEINPGGQYIVKMTVKASMIGCYFTPLAFQFKKVQDEAGFHIVRYLAARCTNPVLESLKPTAPYKRPPRVAVKTFKRDVVEGVPLPKMGSERLKRVIELQQHTIPRGLRRVMNRGLEETPRMSAEDKLDMKEIKAQLEAELTMDNFLDKLCHLLHIEEIQMEVDIRKYDMEDVCMRRCKANPRLLVLKVPGLAENRPSVLRGDHLFVHMQKDTVEYKGYVHEVMLDELKLGFDNRLLKNFLPNMKFGVRFVFNRLPLRLQHRAIQLAEECSLDKLLFPTLETASSWGTMQPSSTKLRLNDRKLEDNHEQYTAVQHIVAGSSRPAPYVVFGPPGTGKTVTIVEAMKQIVQCYPNTHILACAPSNSAADLITERLLEHLSKTQVFRMNAFSRSWASIPQKIRSCCNYDKYEDQFFFPEKDELMKYRVVVCTLVTAGRLASANFPPGHFSHVFIDEAGHAIEPECLIPVAGILECDVKVANGGQLVLAGDPEQLGPILRSPVSLKYGLETSILERYMKQCEVYDKAVNPGPDLKSFNPNLITKLVRNYRSHPAILRIPNELFYNSELEPHADLLLRESLCKWEGLPCMGCPIVFHGVIGQDMREERSPSFFNPEEIVHVMKYVDTLLEEKKGGINIHPKDIGIITPYRKQVQKIQGLVRQKRLTEIKVGSVEEFQGQERKVIIISTVRSNPEYMSMDIEYQLGFVKNPKRFNVSLTRAKALLIVIGNPYVLRQDPCWSTFLNYCRGNGAYKGCDFDNLEDHLEDITQRFNAVSLSQESEDGVEVSQLEQQVEPEWTTTEKI</sequence>
<evidence type="ECO:0000256" key="12">
    <source>
        <dbReference type="SAM" id="MobiDB-lite"/>
    </source>
</evidence>
<dbReference type="InterPro" id="IPR013087">
    <property type="entry name" value="Znf_C2H2_type"/>
</dbReference>
<keyword evidence="14" id="KW-1185">Reference proteome</keyword>
<feature type="compositionally biased region" description="Polar residues" evidence="12">
    <location>
        <begin position="1"/>
        <end position="12"/>
    </location>
</feature>
<dbReference type="SMART" id="SM00451">
    <property type="entry name" value="ZnF_U1"/>
    <property type="match status" value="1"/>
</dbReference>
<feature type="compositionally biased region" description="Basic residues" evidence="12">
    <location>
        <begin position="108"/>
        <end position="118"/>
    </location>
</feature>
<evidence type="ECO:0000256" key="5">
    <source>
        <dbReference type="ARBA" id="ARBA00022741"/>
    </source>
</evidence>
<comment type="subcellular location">
    <subcellularLocation>
        <location evidence="1">Cytoplasm</location>
        <location evidence="1">Cytoplasmic ribonucleoprotein granule</location>
    </subcellularLocation>
</comment>
<dbReference type="InterPro" id="IPR027417">
    <property type="entry name" value="P-loop_NTPase"/>
</dbReference>
<dbReference type="CDD" id="cd18808">
    <property type="entry name" value="SF1_C_Upf1"/>
    <property type="match status" value="1"/>
</dbReference>
<evidence type="ECO:0000256" key="9">
    <source>
        <dbReference type="ARBA" id="ARBA00022884"/>
    </source>
</evidence>
<keyword evidence="8" id="KW-0067">ATP-binding</keyword>
<keyword evidence="4" id="KW-0963">Cytoplasm</keyword>
<keyword evidence="5" id="KW-0547">Nucleotide-binding</keyword>
<dbReference type="InterPro" id="IPR041677">
    <property type="entry name" value="DNA2/NAM7_AAA_11"/>
</dbReference>
<dbReference type="InterPro" id="IPR041679">
    <property type="entry name" value="DNA2/NAM7-like_C"/>
</dbReference>
<evidence type="ECO:0000313" key="13">
    <source>
        <dbReference type="EMBL" id="CAH1784099.1"/>
    </source>
</evidence>
<dbReference type="GO" id="GO:0031047">
    <property type="term" value="P:regulatory ncRNA-mediated gene silencing"/>
    <property type="evidence" value="ECO:0007669"/>
    <property type="project" value="UniProtKB-KW"/>
</dbReference>
<proteinExistence type="inferred from homology"/>
<evidence type="ECO:0000256" key="1">
    <source>
        <dbReference type="ARBA" id="ARBA00004331"/>
    </source>
</evidence>
<evidence type="ECO:0000256" key="6">
    <source>
        <dbReference type="ARBA" id="ARBA00022801"/>
    </source>
</evidence>
<dbReference type="Pfam" id="PF21635">
    <property type="entry name" value="Mov-10_helical"/>
    <property type="match status" value="1"/>
</dbReference>
<dbReference type="GO" id="GO:0032574">
    <property type="term" value="F:5'-3' RNA helicase activity"/>
    <property type="evidence" value="ECO:0007669"/>
    <property type="project" value="InterPro"/>
</dbReference>
<dbReference type="CDD" id="cd18038">
    <property type="entry name" value="DEXXQc_Helz-like"/>
    <property type="match status" value="1"/>
</dbReference>
<dbReference type="GO" id="GO:0005524">
    <property type="term" value="F:ATP binding"/>
    <property type="evidence" value="ECO:0007669"/>
    <property type="project" value="UniProtKB-KW"/>
</dbReference>
<name>A0A8J1XEW7_OWEFU</name>
<evidence type="ECO:0000256" key="4">
    <source>
        <dbReference type="ARBA" id="ARBA00022490"/>
    </source>
</evidence>
<dbReference type="AlphaFoldDB" id="A0A8J1XEW7"/>
<dbReference type="PANTHER" id="PTHR45418">
    <property type="entry name" value="CANCER/TESTIS ANTIGEN 55"/>
    <property type="match status" value="1"/>
</dbReference>
<dbReference type="InterPro" id="IPR026122">
    <property type="entry name" value="MOV-10/SDE3_DEXXQ/H-box"/>
</dbReference>
<dbReference type="OrthoDB" id="6513042at2759"/>
<dbReference type="PANTHER" id="PTHR45418:SF1">
    <property type="entry name" value="CANCER_TESTIS ANTIGEN 55"/>
    <property type="match status" value="1"/>
</dbReference>
<evidence type="ECO:0000313" key="14">
    <source>
        <dbReference type="Proteomes" id="UP000749559"/>
    </source>
</evidence>
<dbReference type="Gene3D" id="3.30.160.60">
    <property type="entry name" value="Classic Zinc Finger"/>
    <property type="match status" value="1"/>
</dbReference>
<dbReference type="PROSITE" id="PS00028">
    <property type="entry name" value="ZINC_FINGER_C2H2_1"/>
    <property type="match status" value="1"/>
</dbReference>
<gene>
    <name evidence="13" type="ORF">OFUS_LOCUS10351</name>
</gene>
<dbReference type="Pfam" id="PF21633">
    <property type="entry name" value="MOV-10_Ig-like"/>
    <property type="match status" value="1"/>
</dbReference>
<dbReference type="Proteomes" id="UP000749559">
    <property type="component" value="Unassembled WGS sequence"/>
</dbReference>
<dbReference type="Pfam" id="PF13087">
    <property type="entry name" value="AAA_12"/>
    <property type="match status" value="1"/>
</dbReference>
<dbReference type="InterPro" id="IPR003604">
    <property type="entry name" value="Matrin/U1-like-C_Znf_C2H2"/>
</dbReference>
<feature type="region of interest" description="Disordered" evidence="12">
    <location>
        <begin position="1"/>
        <end position="20"/>
    </location>
</feature>
<dbReference type="InterPro" id="IPR049077">
    <property type="entry name" value="MOV-10_Ig-like"/>
</dbReference>
<dbReference type="InterPro" id="IPR049080">
    <property type="entry name" value="MOV-10-like_beta-barrel"/>
</dbReference>
<keyword evidence="10" id="KW-0943">RNA-mediated gene silencing</keyword>
<feature type="region of interest" description="Disordered" evidence="12">
    <location>
        <begin position="100"/>
        <end position="138"/>
    </location>
</feature>
<dbReference type="GO" id="GO:0036464">
    <property type="term" value="C:cytoplasmic ribonucleoprotein granule"/>
    <property type="evidence" value="ECO:0007669"/>
    <property type="project" value="UniProtKB-SubCell"/>
</dbReference>
<dbReference type="GO" id="GO:0016787">
    <property type="term" value="F:hydrolase activity"/>
    <property type="evidence" value="ECO:0007669"/>
    <property type="project" value="UniProtKB-KW"/>
</dbReference>
<reference evidence="13" key="1">
    <citation type="submission" date="2022-03" db="EMBL/GenBank/DDBJ databases">
        <authorList>
            <person name="Martin C."/>
        </authorList>
    </citation>
    <scope>NUCLEOTIDE SEQUENCE</scope>
</reference>
<evidence type="ECO:0000256" key="11">
    <source>
        <dbReference type="ARBA" id="ARBA00047984"/>
    </source>
</evidence>
<organism evidence="13 14">
    <name type="scientific">Owenia fusiformis</name>
    <name type="common">Polychaete worm</name>
    <dbReference type="NCBI Taxonomy" id="6347"/>
    <lineage>
        <taxon>Eukaryota</taxon>
        <taxon>Metazoa</taxon>
        <taxon>Spiralia</taxon>
        <taxon>Lophotrochozoa</taxon>
        <taxon>Annelida</taxon>
        <taxon>Polychaeta</taxon>
        <taxon>Sedentaria</taxon>
        <taxon>Canalipalpata</taxon>
        <taxon>Sabellida</taxon>
        <taxon>Oweniida</taxon>
        <taxon>Oweniidae</taxon>
        <taxon>Owenia</taxon>
    </lineage>
</organism>
<evidence type="ECO:0000256" key="2">
    <source>
        <dbReference type="ARBA" id="ARBA00005601"/>
    </source>
</evidence>
<evidence type="ECO:0000256" key="7">
    <source>
        <dbReference type="ARBA" id="ARBA00022806"/>
    </source>
</evidence>
<protein>
    <recommendedName>
        <fullName evidence="3">RNA helicase</fullName>
        <ecNumber evidence="3">3.6.4.13</ecNumber>
    </recommendedName>
</protein>
<dbReference type="SUPFAM" id="SSF57667">
    <property type="entry name" value="beta-beta-alpha zinc fingers"/>
    <property type="match status" value="1"/>
</dbReference>
<evidence type="ECO:0000256" key="8">
    <source>
        <dbReference type="ARBA" id="ARBA00022840"/>
    </source>
</evidence>
<dbReference type="FunFam" id="3.40.50.300:FF:001941">
    <property type="entry name" value="Mov10 RISC complex RNA helicase"/>
    <property type="match status" value="1"/>
</dbReference>
<dbReference type="InterPro" id="IPR047187">
    <property type="entry name" value="SF1_C_Upf1"/>
</dbReference>
<keyword evidence="6" id="KW-0378">Hydrolase</keyword>
<comment type="similarity">
    <text evidence="2">Belongs to the DNA2/NAM7 helicase family. SDE3 subfamily.</text>
</comment>
<dbReference type="Pfam" id="PF12874">
    <property type="entry name" value="zf-met"/>
    <property type="match status" value="1"/>
</dbReference>
<feature type="region of interest" description="Disordered" evidence="12">
    <location>
        <begin position="1074"/>
        <end position="1095"/>
    </location>
</feature>
<dbReference type="SUPFAM" id="SSF52540">
    <property type="entry name" value="P-loop containing nucleoside triphosphate hydrolases"/>
    <property type="match status" value="1"/>
</dbReference>
<evidence type="ECO:0000256" key="10">
    <source>
        <dbReference type="ARBA" id="ARBA00023158"/>
    </source>
</evidence>
<dbReference type="GO" id="GO:0003723">
    <property type="term" value="F:RNA binding"/>
    <property type="evidence" value="ECO:0007669"/>
    <property type="project" value="UniProtKB-KW"/>
</dbReference>
<dbReference type="EMBL" id="CAIIXF020000005">
    <property type="protein sequence ID" value="CAH1784099.1"/>
    <property type="molecule type" value="Genomic_DNA"/>
</dbReference>
<dbReference type="Pfam" id="PF21634">
    <property type="entry name" value="MOV-10_beta-barrel"/>
    <property type="match status" value="1"/>
</dbReference>
<comment type="caution">
    <text evidence="13">The sequence shown here is derived from an EMBL/GenBank/DDBJ whole genome shotgun (WGS) entry which is preliminary data.</text>
</comment>
<dbReference type="InterPro" id="IPR049079">
    <property type="entry name" value="Mov-10_helical"/>
</dbReference>
<dbReference type="FunFam" id="3.40.50.300:FF:000608">
    <property type="entry name" value="Mov10 RISC complex RNA helicase"/>
    <property type="match status" value="1"/>
</dbReference>
<evidence type="ECO:0000256" key="3">
    <source>
        <dbReference type="ARBA" id="ARBA00012552"/>
    </source>
</evidence>
<accession>A0A8J1XEW7</accession>
<keyword evidence="9" id="KW-0694">RNA-binding</keyword>
<keyword evidence="7" id="KW-0347">Helicase</keyword>
<dbReference type="Pfam" id="PF13086">
    <property type="entry name" value="AAA_11"/>
    <property type="match status" value="2"/>
</dbReference>
<dbReference type="EC" id="3.6.4.13" evidence="3"/>
<comment type="catalytic activity">
    <reaction evidence="11">
        <text>ATP + H2O = ADP + phosphate + H(+)</text>
        <dbReference type="Rhea" id="RHEA:13065"/>
        <dbReference type="ChEBI" id="CHEBI:15377"/>
        <dbReference type="ChEBI" id="CHEBI:15378"/>
        <dbReference type="ChEBI" id="CHEBI:30616"/>
        <dbReference type="ChEBI" id="CHEBI:43474"/>
        <dbReference type="ChEBI" id="CHEBI:456216"/>
        <dbReference type="EC" id="3.6.4.13"/>
    </reaction>
</comment>
<dbReference type="InterPro" id="IPR036236">
    <property type="entry name" value="Znf_C2H2_sf"/>
</dbReference>